<name>A0A382FH24_9ZZZZ</name>
<dbReference type="EMBL" id="UINC01049626">
    <property type="protein sequence ID" value="SVB61634.1"/>
    <property type="molecule type" value="Genomic_DNA"/>
</dbReference>
<evidence type="ECO:0000313" key="1">
    <source>
        <dbReference type="EMBL" id="SVB61634.1"/>
    </source>
</evidence>
<organism evidence="1">
    <name type="scientific">marine metagenome</name>
    <dbReference type="NCBI Taxonomy" id="408172"/>
    <lineage>
        <taxon>unclassified sequences</taxon>
        <taxon>metagenomes</taxon>
        <taxon>ecological metagenomes</taxon>
    </lineage>
</organism>
<proteinExistence type="predicted"/>
<accession>A0A382FH24</accession>
<sequence length="31" mass="3697">MINCEAYTNYSYSDFRHMKQVLLVLELSKIS</sequence>
<dbReference type="AlphaFoldDB" id="A0A382FH24"/>
<reference evidence="1" key="1">
    <citation type="submission" date="2018-05" db="EMBL/GenBank/DDBJ databases">
        <authorList>
            <person name="Lanie J.A."/>
            <person name="Ng W.-L."/>
            <person name="Kazmierczak K.M."/>
            <person name="Andrzejewski T.M."/>
            <person name="Davidsen T.M."/>
            <person name="Wayne K.J."/>
            <person name="Tettelin H."/>
            <person name="Glass J.I."/>
            <person name="Rusch D."/>
            <person name="Podicherti R."/>
            <person name="Tsui H.-C.T."/>
            <person name="Winkler M.E."/>
        </authorList>
    </citation>
    <scope>NUCLEOTIDE SEQUENCE</scope>
</reference>
<protein>
    <submittedName>
        <fullName evidence="1">Uncharacterized protein</fullName>
    </submittedName>
</protein>
<gene>
    <name evidence="1" type="ORF">METZ01_LOCUS214488</name>
</gene>